<dbReference type="Gene3D" id="3.30.70.100">
    <property type="match status" value="1"/>
</dbReference>
<evidence type="ECO:0000259" key="1">
    <source>
        <dbReference type="PROSITE" id="PS51725"/>
    </source>
</evidence>
<keyword evidence="2" id="KW-0560">Oxidoreductase</keyword>
<reference evidence="2 3" key="1">
    <citation type="submission" date="2018-06" db="EMBL/GenBank/DDBJ databases">
        <title>Sphaerisporangium craniellae sp. nov., isolated from a marine sponge in the South China Sea.</title>
        <authorList>
            <person name="Li L."/>
        </authorList>
    </citation>
    <scope>NUCLEOTIDE SEQUENCE [LARGE SCALE GENOMIC DNA]</scope>
    <source>
        <strain evidence="2 3">LHW63015</strain>
    </source>
</reference>
<dbReference type="Pfam" id="PF03992">
    <property type="entry name" value="ABM"/>
    <property type="match status" value="1"/>
</dbReference>
<dbReference type="Proteomes" id="UP000253303">
    <property type="component" value="Unassembled WGS sequence"/>
</dbReference>
<dbReference type="AlphaFoldDB" id="A0A366LQF4"/>
<dbReference type="GO" id="GO:0004497">
    <property type="term" value="F:monooxygenase activity"/>
    <property type="evidence" value="ECO:0007669"/>
    <property type="project" value="UniProtKB-KW"/>
</dbReference>
<dbReference type="SUPFAM" id="SSF54909">
    <property type="entry name" value="Dimeric alpha+beta barrel"/>
    <property type="match status" value="1"/>
</dbReference>
<comment type="caution">
    <text evidence="2">The sequence shown here is derived from an EMBL/GenBank/DDBJ whole genome shotgun (WGS) entry which is preliminary data.</text>
</comment>
<accession>A0A366LQF4</accession>
<dbReference type="InterPro" id="IPR011008">
    <property type="entry name" value="Dimeric_a/b-barrel"/>
</dbReference>
<name>A0A366LQF4_9ACTN</name>
<dbReference type="EMBL" id="QMEY01000018">
    <property type="protein sequence ID" value="RBQ16121.1"/>
    <property type="molecule type" value="Genomic_DNA"/>
</dbReference>
<gene>
    <name evidence="2" type="ORF">DP939_31340</name>
</gene>
<protein>
    <submittedName>
        <fullName evidence="2">Antibiotic biosynthesis monooxygenase</fullName>
    </submittedName>
</protein>
<proteinExistence type="predicted"/>
<keyword evidence="2" id="KW-0503">Monooxygenase</keyword>
<evidence type="ECO:0000313" key="2">
    <source>
        <dbReference type="EMBL" id="RBQ16121.1"/>
    </source>
</evidence>
<evidence type="ECO:0000313" key="3">
    <source>
        <dbReference type="Proteomes" id="UP000253303"/>
    </source>
</evidence>
<dbReference type="RefSeq" id="WP_113984442.1">
    <property type="nucleotide sequence ID" value="NZ_QMEY01000018.1"/>
</dbReference>
<dbReference type="PROSITE" id="PS51725">
    <property type="entry name" value="ABM"/>
    <property type="match status" value="1"/>
</dbReference>
<dbReference type="InterPro" id="IPR007138">
    <property type="entry name" value="ABM_dom"/>
</dbReference>
<keyword evidence="3" id="KW-1185">Reference proteome</keyword>
<sequence length="109" mass="12602">MAETTAFRVMLRMQIFPGMEQEFEKVWYAGSDVIGRQAGNLGQWLMRGEDEEEGVYYIMSDWVDERAFRAFEGTDEHIEHRTQLHPYRSKGSMATMNIVYALNSPAVTS</sequence>
<feature type="domain" description="ABM" evidence="1">
    <location>
        <begin position="7"/>
        <end position="96"/>
    </location>
</feature>
<dbReference type="OrthoDB" id="3536734at2"/>
<organism evidence="2 3">
    <name type="scientific">Spongiactinospora rosea</name>
    <dbReference type="NCBI Taxonomy" id="2248750"/>
    <lineage>
        <taxon>Bacteria</taxon>
        <taxon>Bacillati</taxon>
        <taxon>Actinomycetota</taxon>
        <taxon>Actinomycetes</taxon>
        <taxon>Streptosporangiales</taxon>
        <taxon>Streptosporangiaceae</taxon>
        <taxon>Spongiactinospora</taxon>
    </lineage>
</organism>